<dbReference type="InterPro" id="IPR005828">
    <property type="entry name" value="MFS_sugar_transport-like"/>
</dbReference>
<dbReference type="Proteomes" id="UP000078561">
    <property type="component" value="Unassembled WGS sequence"/>
</dbReference>
<proteinExistence type="inferred from homology"/>
<dbReference type="PROSITE" id="PS50850">
    <property type="entry name" value="MFS"/>
    <property type="match status" value="1"/>
</dbReference>
<dbReference type="InParanoid" id="A0A168QL66"/>
<dbReference type="GO" id="GO:0015149">
    <property type="term" value="F:hexose transmembrane transporter activity"/>
    <property type="evidence" value="ECO:0007669"/>
    <property type="project" value="TreeGrafter"/>
</dbReference>
<dbReference type="InterPro" id="IPR036259">
    <property type="entry name" value="MFS_trans_sf"/>
</dbReference>
<keyword evidence="4 7" id="KW-0812">Transmembrane</keyword>
<feature type="transmembrane region" description="Helical" evidence="7">
    <location>
        <begin position="280"/>
        <end position="302"/>
    </location>
</feature>
<dbReference type="PANTHER" id="PTHR23503:SF8">
    <property type="entry name" value="FACILITATED GLUCOSE TRANSPORTER PROTEIN 1"/>
    <property type="match status" value="1"/>
</dbReference>
<organism evidence="9">
    <name type="scientific">Absidia glauca</name>
    <name type="common">Pin mould</name>
    <dbReference type="NCBI Taxonomy" id="4829"/>
    <lineage>
        <taxon>Eukaryota</taxon>
        <taxon>Fungi</taxon>
        <taxon>Fungi incertae sedis</taxon>
        <taxon>Mucoromycota</taxon>
        <taxon>Mucoromycotina</taxon>
        <taxon>Mucoromycetes</taxon>
        <taxon>Mucorales</taxon>
        <taxon>Cunninghamellaceae</taxon>
        <taxon>Absidia</taxon>
    </lineage>
</organism>
<keyword evidence="10" id="KW-1185">Reference proteome</keyword>
<dbReference type="PRINTS" id="PR00171">
    <property type="entry name" value="SUGRTRNSPORT"/>
</dbReference>
<dbReference type="GO" id="GO:0016020">
    <property type="term" value="C:membrane"/>
    <property type="evidence" value="ECO:0007669"/>
    <property type="project" value="UniProtKB-SubCell"/>
</dbReference>
<evidence type="ECO:0000256" key="6">
    <source>
        <dbReference type="ARBA" id="ARBA00023136"/>
    </source>
</evidence>
<feature type="transmembrane region" description="Helical" evidence="7">
    <location>
        <begin position="36"/>
        <end position="54"/>
    </location>
</feature>
<dbReference type="InterPro" id="IPR045263">
    <property type="entry name" value="GLUT"/>
</dbReference>
<dbReference type="STRING" id="4829.A0A168QL66"/>
<feature type="transmembrane region" description="Helical" evidence="7">
    <location>
        <begin position="342"/>
        <end position="366"/>
    </location>
</feature>
<feature type="transmembrane region" description="Helical" evidence="7">
    <location>
        <begin position="253"/>
        <end position="273"/>
    </location>
</feature>
<dbReference type="AlphaFoldDB" id="A0A168QL66"/>
<evidence type="ECO:0000256" key="5">
    <source>
        <dbReference type="ARBA" id="ARBA00022989"/>
    </source>
</evidence>
<keyword evidence="5 7" id="KW-1133">Transmembrane helix</keyword>
<dbReference type="PROSITE" id="PS00217">
    <property type="entry name" value="SUGAR_TRANSPORT_2"/>
    <property type="match status" value="1"/>
</dbReference>
<evidence type="ECO:0000256" key="3">
    <source>
        <dbReference type="ARBA" id="ARBA00022448"/>
    </source>
</evidence>
<dbReference type="OrthoDB" id="4540492at2759"/>
<dbReference type="OMA" id="MACVEAF"/>
<feature type="transmembrane region" description="Helical" evidence="7">
    <location>
        <begin position="308"/>
        <end position="330"/>
    </location>
</feature>
<evidence type="ECO:0000256" key="7">
    <source>
        <dbReference type="SAM" id="Phobius"/>
    </source>
</evidence>
<dbReference type="PROSITE" id="PS00216">
    <property type="entry name" value="SUGAR_TRANSPORT_1"/>
    <property type="match status" value="1"/>
</dbReference>
<sequence length="418" mass="45490">MQTDQAGMLAKPIAYLFSSGNMGETLYRAIPKRRRIFCGFSCGLGSLVVPTYIIEISPFHARGAVGCCHQFLLVIGILASSAAGFPLSDVPLWRVNYALVVVPAIIQVCLMPTCVESPRWLINVNRPLDAKAVLERLRSGMSIHREFESIQSAGDEAPLPPATAFMEERDETSKVSPISPTTEACNLDPQIKVHASKKANLSLVGIFRDPAIRPMALMILCLHVIQQLIGMNAVMYYSNQIFAIAFDASMSKVMALCTTVVNFLMTIVAVATIDRMGRRPLLLLAEAGACFFSILLVIGFIFQIPAILVFAVFGYVASFAVGVGPIPWLLPSEMVPTYASSAVGAASTAANWTMNFVIGQTFPILFEWMQGYSFLIFATVALLALVYTYFKLPETKGRSIESIMTSFRAEGLSAAKSP</sequence>
<dbReference type="Pfam" id="PF00083">
    <property type="entry name" value="Sugar_tr"/>
    <property type="match status" value="2"/>
</dbReference>
<keyword evidence="3" id="KW-0813">Transport</keyword>
<feature type="transmembrane region" description="Helical" evidence="7">
    <location>
        <begin position="216"/>
        <end position="238"/>
    </location>
</feature>
<dbReference type="EMBL" id="LT554417">
    <property type="protein sequence ID" value="SAM05000.1"/>
    <property type="molecule type" value="Genomic_DNA"/>
</dbReference>
<reference evidence="9" key="1">
    <citation type="submission" date="2016-04" db="EMBL/GenBank/DDBJ databases">
        <authorList>
            <person name="Evans L.H."/>
            <person name="Alamgir A."/>
            <person name="Owens N."/>
            <person name="Weber N.D."/>
            <person name="Virtaneva K."/>
            <person name="Barbian K."/>
            <person name="Babar A."/>
            <person name="Rosenke K."/>
        </authorList>
    </citation>
    <scope>NUCLEOTIDE SEQUENCE [LARGE SCALE GENOMIC DNA]</scope>
    <source>
        <strain evidence="9">CBS 101.48</strain>
    </source>
</reference>
<name>A0A168QL66_ABSGL</name>
<evidence type="ECO:0000256" key="4">
    <source>
        <dbReference type="ARBA" id="ARBA00022692"/>
    </source>
</evidence>
<keyword evidence="6 7" id="KW-0472">Membrane</keyword>
<evidence type="ECO:0000259" key="8">
    <source>
        <dbReference type="PROSITE" id="PS50850"/>
    </source>
</evidence>
<accession>A0A168QL66</accession>
<evidence type="ECO:0000256" key="1">
    <source>
        <dbReference type="ARBA" id="ARBA00004141"/>
    </source>
</evidence>
<feature type="transmembrane region" description="Helical" evidence="7">
    <location>
        <begin position="372"/>
        <end position="390"/>
    </location>
</feature>
<protein>
    <recommendedName>
        <fullName evidence="8">Major facilitator superfamily (MFS) profile domain-containing protein</fullName>
    </recommendedName>
</protein>
<dbReference type="InterPro" id="IPR020846">
    <property type="entry name" value="MFS_dom"/>
</dbReference>
<evidence type="ECO:0000313" key="9">
    <source>
        <dbReference type="EMBL" id="SAM05000.1"/>
    </source>
</evidence>
<dbReference type="PANTHER" id="PTHR23503">
    <property type="entry name" value="SOLUTE CARRIER FAMILY 2"/>
    <property type="match status" value="1"/>
</dbReference>
<gene>
    <name evidence="9" type="primary">ABSGL_10866.1 scaffold 12033</name>
</gene>
<dbReference type="InterPro" id="IPR003663">
    <property type="entry name" value="Sugar/inositol_transpt"/>
</dbReference>
<dbReference type="InterPro" id="IPR005829">
    <property type="entry name" value="Sugar_transporter_CS"/>
</dbReference>
<feature type="domain" description="Major facilitator superfamily (MFS) profile" evidence="8">
    <location>
        <begin position="1"/>
        <end position="396"/>
    </location>
</feature>
<evidence type="ECO:0000256" key="2">
    <source>
        <dbReference type="ARBA" id="ARBA00010992"/>
    </source>
</evidence>
<comment type="subcellular location">
    <subcellularLocation>
        <location evidence="1">Membrane</location>
        <topology evidence="1">Multi-pass membrane protein</topology>
    </subcellularLocation>
</comment>
<dbReference type="Gene3D" id="1.20.1250.20">
    <property type="entry name" value="MFS general substrate transporter like domains"/>
    <property type="match status" value="1"/>
</dbReference>
<dbReference type="SUPFAM" id="SSF103473">
    <property type="entry name" value="MFS general substrate transporter"/>
    <property type="match status" value="1"/>
</dbReference>
<comment type="similarity">
    <text evidence="2">Belongs to the major facilitator superfamily. Sugar transporter (TC 2.A.1.1) family.</text>
</comment>
<evidence type="ECO:0000313" key="10">
    <source>
        <dbReference type="Proteomes" id="UP000078561"/>
    </source>
</evidence>